<organism evidence="1 2">
    <name type="scientific">Caligus rogercresseyi</name>
    <name type="common">Sea louse</name>
    <dbReference type="NCBI Taxonomy" id="217165"/>
    <lineage>
        <taxon>Eukaryota</taxon>
        <taxon>Metazoa</taxon>
        <taxon>Ecdysozoa</taxon>
        <taxon>Arthropoda</taxon>
        <taxon>Crustacea</taxon>
        <taxon>Multicrustacea</taxon>
        <taxon>Hexanauplia</taxon>
        <taxon>Copepoda</taxon>
        <taxon>Siphonostomatoida</taxon>
        <taxon>Caligidae</taxon>
        <taxon>Caligus</taxon>
    </lineage>
</organism>
<proteinExistence type="predicted"/>
<sequence length="69" mass="7868">VMIFVAIINGMVPIVHSFLEDDGHLSSVNGDSYLRLLQDIIWPRLRHSATRLLFGKCKTTLHHIAQMQL</sequence>
<reference evidence="2" key="1">
    <citation type="submission" date="2021-01" db="EMBL/GenBank/DDBJ databases">
        <title>Caligus Genome Assembly.</title>
        <authorList>
            <person name="Gallardo-Escarate C."/>
        </authorList>
    </citation>
    <scope>NUCLEOTIDE SEQUENCE [LARGE SCALE GENOMIC DNA]</scope>
</reference>
<keyword evidence="2" id="KW-1185">Reference proteome</keyword>
<evidence type="ECO:0000313" key="1">
    <source>
        <dbReference type="EMBL" id="QQP52090.1"/>
    </source>
</evidence>
<dbReference type="Proteomes" id="UP000595437">
    <property type="component" value="Chromosome 3"/>
</dbReference>
<protein>
    <submittedName>
        <fullName evidence="1">Uncharacterized protein</fullName>
    </submittedName>
</protein>
<gene>
    <name evidence="1" type="ORF">FKW44_004109</name>
</gene>
<feature type="non-terminal residue" evidence="1">
    <location>
        <position position="1"/>
    </location>
</feature>
<name>A0A7T8KB96_CALRO</name>
<dbReference type="AlphaFoldDB" id="A0A7T8KB96"/>
<accession>A0A7T8KB96</accession>
<dbReference type="EMBL" id="CP045892">
    <property type="protein sequence ID" value="QQP52090.1"/>
    <property type="molecule type" value="Genomic_DNA"/>
</dbReference>
<evidence type="ECO:0000313" key="2">
    <source>
        <dbReference type="Proteomes" id="UP000595437"/>
    </source>
</evidence>